<evidence type="ECO:0000259" key="1">
    <source>
        <dbReference type="Pfam" id="PF13966"/>
    </source>
</evidence>
<gene>
    <name evidence="2" type="ORF">Tco_0941164</name>
</gene>
<dbReference type="InterPro" id="IPR026960">
    <property type="entry name" value="RVT-Znf"/>
</dbReference>
<proteinExistence type="predicted"/>
<keyword evidence="2" id="KW-0808">Transferase</keyword>
<keyword evidence="2" id="KW-0695">RNA-directed DNA polymerase</keyword>
<dbReference type="EMBL" id="BQNB010015550">
    <property type="protein sequence ID" value="GJT41299.1"/>
    <property type="molecule type" value="Genomic_DNA"/>
</dbReference>
<reference evidence="2" key="1">
    <citation type="journal article" date="2022" name="Int. J. Mol. Sci.">
        <title>Draft Genome of Tanacetum Coccineum: Genomic Comparison of Closely Related Tanacetum-Family Plants.</title>
        <authorList>
            <person name="Yamashiro T."/>
            <person name="Shiraishi A."/>
            <person name="Nakayama K."/>
            <person name="Satake H."/>
        </authorList>
    </citation>
    <scope>NUCLEOTIDE SEQUENCE</scope>
</reference>
<protein>
    <submittedName>
        <fullName evidence="2">RNA-directed DNA polymerase, eukaryota</fullName>
    </submittedName>
</protein>
<name>A0ABQ5DQF8_9ASTR</name>
<reference evidence="2" key="2">
    <citation type="submission" date="2022-01" db="EMBL/GenBank/DDBJ databases">
        <authorList>
            <person name="Yamashiro T."/>
            <person name="Shiraishi A."/>
            <person name="Satake H."/>
            <person name="Nakayama K."/>
        </authorList>
    </citation>
    <scope>NUCLEOTIDE SEQUENCE</scope>
</reference>
<keyword evidence="3" id="KW-1185">Reference proteome</keyword>
<comment type="caution">
    <text evidence="2">The sequence shown here is derived from an EMBL/GenBank/DDBJ whole genome shotgun (WGS) entry which is preliminary data.</text>
</comment>
<evidence type="ECO:0000313" key="2">
    <source>
        <dbReference type="EMBL" id="GJT41299.1"/>
    </source>
</evidence>
<evidence type="ECO:0000313" key="3">
    <source>
        <dbReference type="Proteomes" id="UP001151760"/>
    </source>
</evidence>
<accession>A0ABQ5DQF8</accession>
<organism evidence="2 3">
    <name type="scientific">Tanacetum coccineum</name>
    <dbReference type="NCBI Taxonomy" id="301880"/>
    <lineage>
        <taxon>Eukaryota</taxon>
        <taxon>Viridiplantae</taxon>
        <taxon>Streptophyta</taxon>
        <taxon>Embryophyta</taxon>
        <taxon>Tracheophyta</taxon>
        <taxon>Spermatophyta</taxon>
        <taxon>Magnoliopsida</taxon>
        <taxon>eudicotyledons</taxon>
        <taxon>Gunneridae</taxon>
        <taxon>Pentapetalae</taxon>
        <taxon>asterids</taxon>
        <taxon>campanulids</taxon>
        <taxon>Asterales</taxon>
        <taxon>Asteraceae</taxon>
        <taxon>Asteroideae</taxon>
        <taxon>Anthemideae</taxon>
        <taxon>Anthemidinae</taxon>
        <taxon>Tanacetum</taxon>
    </lineage>
</organism>
<keyword evidence="2" id="KW-0548">Nucleotidyltransferase</keyword>
<feature type="domain" description="Reverse transcriptase zinc-binding" evidence="1">
    <location>
        <begin position="37"/>
        <end position="104"/>
    </location>
</feature>
<dbReference type="Pfam" id="PF13966">
    <property type="entry name" value="zf-RVT"/>
    <property type="match status" value="1"/>
</dbReference>
<dbReference type="GO" id="GO:0003964">
    <property type="term" value="F:RNA-directed DNA polymerase activity"/>
    <property type="evidence" value="ECO:0007669"/>
    <property type="project" value="UniProtKB-KW"/>
</dbReference>
<sequence length="203" mass="23185">MLAELQNVTLTDNLDSWLRQIGKDGVYTVGDTHRHIDVPTIWNKNLPRKVNVFIWRLCLDRLPNRFNLSRCSLDIDSIVCPVCNMMLETSSHYFFTCDLASSIWRAIRIWCDISTPPLLSCADWITWIESLQGSKQKKIRLFVIVGTLAMIKSLKKALHSGFHEAYKLHSPTNSNTTPPFTSTNELHDCIDAIDGLDGMERGY</sequence>
<dbReference type="Proteomes" id="UP001151760">
    <property type="component" value="Unassembled WGS sequence"/>
</dbReference>